<reference evidence="1" key="1">
    <citation type="submission" date="2020-03" db="EMBL/GenBank/DDBJ databases">
        <title>The deep terrestrial virosphere.</title>
        <authorList>
            <person name="Holmfeldt K."/>
            <person name="Nilsson E."/>
            <person name="Simone D."/>
            <person name="Lopez-Fernandez M."/>
            <person name="Wu X."/>
            <person name="de Brujin I."/>
            <person name="Lundin D."/>
            <person name="Andersson A."/>
            <person name="Bertilsson S."/>
            <person name="Dopson M."/>
        </authorList>
    </citation>
    <scope>NUCLEOTIDE SEQUENCE</scope>
    <source>
        <strain evidence="1">MM415B06821</strain>
    </source>
</reference>
<sequence length="84" mass="8931">MTARAIVNGTIREFLDEDGGSWNESGALGARARDSVTGFDGVITAIQFEYGGSTTIRITAEALLDGKINEAWFDESRCVPCASA</sequence>
<evidence type="ECO:0000313" key="1">
    <source>
        <dbReference type="EMBL" id="QJA97025.1"/>
    </source>
</evidence>
<dbReference type="EMBL" id="MT143455">
    <property type="protein sequence ID" value="QJA97025.1"/>
    <property type="molecule type" value="Genomic_DNA"/>
</dbReference>
<organism evidence="1">
    <name type="scientific">viral metagenome</name>
    <dbReference type="NCBI Taxonomy" id="1070528"/>
    <lineage>
        <taxon>unclassified sequences</taxon>
        <taxon>metagenomes</taxon>
        <taxon>organismal metagenomes</taxon>
    </lineage>
</organism>
<name>A0A6M3LWH4_9ZZZZ</name>
<protein>
    <submittedName>
        <fullName evidence="1">Uncharacterized protein</fullName>
    </submittedName>
</protein>
<gene>
    <name evidence="1" type="ORF">MM415B06821_0009</name>
</gene>
<accession>A0A6M3LWH4</accession>
<proteinExistence type="predicted"/>
<dbReference type="AlphaFoldDB" id="A0A6M3LWH4"/>